<gene>
    <name evidence="2" type="ORF">EYF80_062186</name>
</gene>
<name>A0A4Z2EFG1_9TELE</name>
<feature type="region of interest" description="Disordered" evidence="1">
    <location>
        <begin position="144"/>
        <end position="188"/>
    </location>
</feature>
<evidence type="ECO:0000313" key="3">
    <source>
        <dbReference type="Proteomes" id="UP000314294"/>
    </source>
</evidence>
<reference evidence="2 3" key="1">
    <citation type="submission" date="2019-03" db="EMBL/GenBank/DDBJ databases">
        <title>First draft genome of Liparis tanakae, snailfish: a comprehensive survey of snailfish specific genes.</title>
        <authorList>
            <person name="Kim W."/>
            <person name="Song I."/>
            <person name="Jeong J.-H."/>
            <person name="Kim D."/>
            <person name="Kim S."/>
            <person name="Ryu S."/>
            <person name="Song J.Y."/>
            <person name="Lee S.K."/>
        </authorList>
    </citation>
    <scope>NUCLEOTIDE SEQUENCE [LARGE SCALE GENOMIC DNA]</scope>
    <source>
        <tissue evidence="2">Muscle</tissue>
    </source>
</reference>
<feature type="compositionally biased region" description="Basic and acidic residues" evidence="1">
    <location>
        <begin position="88"/>
        <end position="98"/>
    </location>
</feature>
<comment type="caution">
    <text evidence="2">The sequence shown here is derived from an EMBL/GenBank/DDBJ whole genome shotgun (WGS) entry which is preliminary data.</text>
</comment>
<dbReference type="Proteomes" id="UP000314294">
    <property type="component" value="Unassembled WGS sequence"/>
</dbReference>
<dbReference type="AlphaFoldDB" id="A0A4Z2EFG1"/>
<keyword evidence="3" id="KW-1185">Reference proteome</keyword>
<protein>
    <submittedName>
        <fullName evidence="2">Uncharacterized protein</fullName>
    </submittedName>
</protein>
<dbReference type="EMBL" id="SRLO01007922">
    <property type="protein sequence ID" value="TNN27667.1"/>
    <property type="molecule type" value="Genomic_DNA"/>
</dbReference>
<feature type="region of interest" description="Disordered" evidence="1">
    <location>
        <begin position="1"/>
        <end position="120"/>
    </location>
</feature>
<sequence>MLSTRPASHRQVTEGSCSRRWSASRRRSTSSESTSVSWGTNGEESGGILGAGEGHLKLPPGSRPEGRGHRLQGEVTCQHGATTAWSHDGVEPRLGVEPRRRRATAAWSHDGVEPRRRGATTRRCYAGRVVGRVHGQEVVRPGLNFNHLLDHTDTGGQGERTSANQEEASEPETQRRVQPGQVPDVNPHLEEGVEDVLPHAVLQAGGQHVGGEQAPPLGDTGDSQRHTCRPPGSRGASAHRLPHLDHPLLQGNVPLEVGMSSSEPEELVGERDLLENNHRSTGERDRLWL</sequence>
<accession>A0A4Z2EFG1</accession>
<evidence type="ECO:0000256" key="1">
    <source>
        <dbReference type="SAM" id="MobiDB-lite"/>
    </source>
</evidence>
<feature type="compositionally biased region" description="Basic and acidic residues" evidence="1">
    <location>
        <begin position="268"/>
        <end position="289"/>
    </location>
</feature>
<evidence type="ECO:0000313" key="2">
    <source>
        <dbReference type="EMBL" id="TNN27667.1"/>
    </source>
</evidence>
<proteinExistence type="predicted"/>
<feature type="compositionally biased region" description="Gly residues" evidence="1">
    <location>
        <begin position="44"/>
        <end position="53"/>
    </location>
</feature>
<feature type="region of interest" description="Disordered" evidence="1">
    <location>
        <begin position="207"/>
        <end position="289"/>
    </location>
</feature>
<organism evidence="2 3">
    <name type="scientific">Liparis tanakae</name>
    <name type="common">Tanaka's snailfish</name>
    <dbReference type="NCBI Taxonomy" id="230148"/>
    <lineage>
        <taxon>Eukaryota</taxon>
        <taxon>Metazoa</taxon>
        <taxon>Chordata</taxon>
        <taxon>Craniata</taxon>
        <taxon>Vertebrata</taxon>
        <taxon>Euteleostomi</taxon>
        <taxon>Actinopterygii</taxon>
        <taxon>Neopterygii</taxon>
        <taxon>Teleostei</taxon>
        <taxon>Neoteleostei</taxon>
        <taxon>Acanthomorphata</taxon>
        <taxon>Eupercaria</taxon>
        <taxon>Perciformes</taxon>
        <taxon>Cottioidei</taxon>
        <taxon>Cottales</taxon>
        <taxon>Liparidae</taxon>
        <taxon>Liparis</taxon>
    </lineage>
</organism>